<organism evidence="1 2">
    <name type="scientific">Panagrolaimus davidi</name>
    <dbReference type="NCBI Taxonomy" id="227884"/>
    <lineage>
        <taxon>Eukaryota</taxon>
        <taxon>Metazoa</taxon>
        <taxon>Ecdysozoa</taxon>
        <taxon>Nematoda</taxon>
        <taxon>Chromadorea</taxon>
        <taxon>Rhabditida</taxon>
        <taxon>Tylenchina</taxon>
        <taxon>Panagrolaimomorpha</taxon>
        <taxon>Panagrolaimoidea</taxon>
        <taxon>Panagrolaimidae</taxon>
        <taxon>Panagrolaimus</taxon>
    </lineage>
</organism>
<keyword evidence="1" id="KW-1185">Reference proteome</keyword>
<protein>
    <submittedName>
        <fullName evidence="2">Uncharacterized protein</fullName>
    </submittedName>
</protein>
<reference evidence="2" key="1">
    <citation type="submission" date="2022-11" db="UniProtKB">
        <authorList>
            <consortium name="WormBaseParasite"/>
        </authorList>
    </citation>
    <scope>IDENTIFICATION</scope>
</reference>
<dbReference type="WBParaSite" id="PDA_v2.g22375.t1">
    <property type="protein sequence ID" value="PDA_v2.g22375.t1"/>
    <property type="gene ID" value="PDA_v2.g22375"/>
</dbReference>
<sequence length="280" mass="32232">MNIALIHRDDTNANYARVSDMTGMDLTSGQRLTSLCYRNIFVPQCTNNTFSTYDFILNDKNPALNFVAYFQSYDFYMQYGFIKDGVISNGDGSLFTADKTCYTKIRSDNDEFSFFLNTTTCCKSFDVAPEASANLSRCKRFRSRTIVYNSDFSINWTMAVNYTFTDNLNQLAAVANITPSLQELYIFNYIIQCDTIFTPICNITLPTEPNRIIIYMNLYDLDAYTVVIIPIIGTFITRNNQTLMQEGRAFTPQDDCLYFSDQIQSYPNTYTSEFCCKEFE</sequence>
<evidence type="ECO:0000313" key="1">
    <source>
        <dbReference type="Proteomes" id="UP000887578"/>
    </source>
</evidence>
<dbReference type="AlphaFoldDB" id="A0A914PUH0"/>
<accession>A0A914PUH0</accession>
<dbReference type="Proteomes" id="UP000887578">
    <property type="component" value="Unplaced"/>
</dbReference>
<evidence type="ECO:0000313" key="2">
    <source>
        <dbReference type="WBParaSite" id="PDA_v2.g22375.t1"/>
    </source>
</evidence>
<name>A0A914PUH0_9BILA</name>
<proteinExistence type="predicted"/>